<dbReference type="Proteomes" id="UP001527882">
    <property type="component" value="Unassembled WGS sequence"/>
</dbReference>
<sequence>MKPTDHVFLPEETVEQVSLIFKAVSDPSRIKILFLLSQEECSVNHLAEVLDISQSAVSHQLGYLRQLRLVKFRREGQTLIYSCSDDHVITLLLQAIAHAKHEGGRPR</sequence>
<evidence type="ECO:0000313" key="5">
    <source>
        <dbReference type="EMBL" id="MCZ8514635.1"/>
    </source>
</evidence>
<dbReference type="EMBL" id="JAQAGZ010000013">
    <property type="protein sequence ID" value="MCZ8514635.1"/>
    <property type="molecule type" value="Genomic_DNA"/>
</dbReference>
<dbReference type="InterPro" id="IPR051011">
    <property type="entry name" value="Metal_resp_trans_reg"/>
</dbReference>
<dbReference type="SUPFAM" id="SSF46785">
    <property type="entry name" value="Winged helix' DNA-binding domain"/>
    <property type="match status" value="1"/>
</dbReference>
<dbReference type="RefSeq" id="WP_269883163.1">
    <property type="nucleotide sequence ID" value="NZ_JAQAGZ010000013.1"/>
</dbReference>
<dbReference type="InterPro" id="IPR011991">
    <property type="entry name" value="ArsR-like_HTH"/>
</dbReference>
<dbReference type="Gene3D" id="1.10.10.10">
    <property type="entry name" value="Winged helix-like DNA-binding domain superfamily/Winged helix DNA-binding domain"/>
    <property type="match status" value="1"/>
</dbReference>
<comment type="caution">
    <text evidence="5">The sequence shown here is derived from an EMBL/GenBank/DDBJ whole genome shotgun (WGS) entry which is preliminary data.</text>
</comment>
<dbReference type="InterPro" id="IPR036390">
    <property type="entry name" value="WH_DNA-bd_sf"/>
</dbReference>
<dbReference type="PRINTS" id="PR00778">
    <property type="entry name" value="HTHARSR"/>
</dbReference>
<evidence type="ECO:0000256" key="1">
    <source>
        <dbReference type="ARBA" id="ARBA00023015"/>
    </source>
</evidence>
<dbReference type="NCBIfam" id="NF033788">
    <property type="entry name" value="HTH_metalloreg"/>
    <property type="match status" value="1"/>
</dbReference>
<feature type="domain" description="HTH arsR-type" evidence="4">
    <location>
        <begin position="9"/>
        <end position="103"/>
    </location>
</feature>
<keyword evidence="6" id="KW-1185">Reference proteome</keyword>
<organism evidence="5 6">
    <name type="scientific">Paenibacillus gyeongsangnamensis</name>
    <dbReference type="NCBI Taxonomy" id="3388067"/>
    <lineage>
        <taxon>Bacteria</taxon>
        <taxon>Bacillati</taxon>
        <taxon>Bacillota</taxon>
        <taxon>Bacilli</taxon>
        <taxon>Bacillales</taxon>
        <taxon>Paenibacillaceae</taxon>
        <taxon>Paenibacillus</taxon>
    </lineage>
</organism>
<evidence type="ECO:0000256" key="2">
    <source>
        <dbReference type="ARBA" id="ARBA00023125"/>
    </source>
</evidence>
<dbReference type="InterPro" id="IPR001845">
    <property type="entry name" value="HTH_ArsR_DNA-bd_dom"/>
</dbReference>
<protein>
    <submittedName>
        <fullName evidence="5">Metalloregulator ArsR/SmtB family transcription factor</fullName>
    </submittedName>
</protein>
<keyword evidence="3" id="KW-0804">Transcription</keyword>
<evidence type="ECO:0000313" key="6">
    <source>
        <dbReference type="Proteomes" id="UP001527882"/>
    </source>
</evidence>
<keyword evidence="1" id="KW-0805">Transcription regulation</keyword>
<dbReference type="Pfam" id="PF01022">
    <property type="entry name" value="HTH_5"/>
    <property type="match status" value="1"/>
</dbReference>
<reference evidence="5 6" key="1">
    <citation type="submission" date="2022-12" db="EMBL/GenBank/DDBJ databases">
        <title>Draft genome sequence of Paenibacillus sp. dW9.</title>
        <authorList>
            <person name="Choi E.-W."/>
            <person name="Kim D.-U."/>
        </authorList>
    </citation>
    <scope>NUCLEOTIDE SEQUENCE [LARGE SCALE GENOMIC DNA]</scope>
    <source>
        <strain evidence="6">dW9</strain>
    </source>
</reference>
<evidence type="ECO:0000256" key="3">
    <source>
        <dbReference type="ARBA" id="ARBA00023163"/>
    </source>
</evidence>
<gene>
    <name evidence="5" type="ORF">O9H85_19845</name>
</gene>
<dbReference type="CDD" id="cd00090">
    <property type="entry name" value="HTH_ARSR"/>
    <property type="match status" value="1"/>
</dbReference>
<accession>A0ABT4QCP6</accession>
<proteinExistence type="predicted"/>
<dbReference type="PANTHER" id="PTHR43132">
    <property type="entry name" value="ARSENICAL RESISTANCE OPERON REPRESSOR ARSR-RELATED"/>
    <property type="match status" value="1"/>
</dbReference>
<evidence type="ECO:0000259" key="4">
    <source>
        <dbReference type="PROSITE" id="PS50987"/>
    </source>
</evidence>
<dbReference type="InterPro" id="IPR036388">
    <property type="entry name" value="WH-like_DNA-bd_sf"/>
</dbReference>
<dbReference type="SMART" id="SM00418">
    <property type="entry name" value="HTH_ARSR"/>
    <property type="match status" value="1"/>
</dbReference>
<keyword evidence="2" id="KW-0238">DNA-binding</keyword>
<name>A0ABT4QCP6_9BACL</name>
<dbReference type="PANTHER" id="PTHR43132:SF6">
    <property type="entry name" value="HTH-TYPE TRANSCRIPTIONAL REPRESSOR CZRA"/>
    <property type="match status" value="1"/>
</dbReference>
<dbReference type="PROSITE" id="PS50987">
    <property type="entry name" value="HTH_ARSR_2"/>
    <property type="match status" value="1"/>
</dbReference>